<protein>
    <submittedName>
        <fullName evidence="2">Uncharacterized protein</fullName>
    </submittedName>
</protein>
<gene>
    <name evidence="2" type="ORF">NLU13_6158</name>
</gene>
<name>A0AA39GFZ2_SARSR</name>
<dbReference type="EMBL" id="JAPDFR010000005">
    <property type="protein sequence ID" value="KAK0386321.1"/>
    <property type="molecule type" value="Genomic_DNA"/>
</dbReference>
<evidence type="ECO:0000313" key="2">
    <source>
        <dbReference type="EMBL" id="KAK0386321.1"/>
    </source>
</evidence>
<feature type="region of interest" description="Disordered" evidence="1">
    <location>
        <begin position="94"/>
        <end position="117"/>
    </location>
</feature>
<comment type="caution">
    <text evidence="2">The sequence shown here is derived from an EMBL/GenBank/DDBJ whole genome shotgun (WGS) entry which is preliminary data.</text>
</comment>
<accession>A0AA39GFZ2</accession>
<proteinExistence type="predicted"/>
<dbReference type="Proteomes" id="UP001175261">
    <property type="component" value="Unassembled WGS sequence"/>
</dbReference>
<feature type="compositionally biased region" description="Low complexity" evidence="1">
    <location>
        <begin position="97"/>
        <end position="109"/>
    </location>
</feature>
<evidence type="ECO:0000256" key="1">
    <source>
        <dbReference type="SAM" id="MobiDB-lite"/>
    </source>
</evidence>
<keyword evidence="3" id="KW-1185">Reference proteome</keyword>
<organism evidence="2 3">
    <name type="scientific">Sarocladium strictum</name>
    <name type="common">Black bundle disease fungus</name>
    <name type="synonym">Acremonium strictum</name>
    <dbReference type="NCBI Taxonomy" id="5046"/>
    <lineage>
        <taxon>Eukaryota</taxon>
        <taxon>Fungi</taxon>
        <taxon>Dikarya</taxon>
        <taxon>Ascomycota</taxon>
        <taxon>Pezizomycotina</taxon>
        <taxon>Sordariomycetes</taxon>
        <taxon>Hypocreomycetidae</taxon>
        <taxon>Hypocreales</taxon>
        <taxon>Sarocladiaceae</taxon>
        <taxon>Sarocladium</taxon>
    </lineage>
</organism>
<sequence>MSQPPSTPVKVPSAAANYTPATLDPDLRSSLNTILLRDGHVAKIQEALLHALNAHSTNWPTTIQSHALQLLRSGEVTTFPALLRRVLDDISADTHPAATKNGKGAAATNGDKKTNGATVAGGGPLALPDAVVQEALKVTRESLEAVCEIEENGTGL</sequence>
<dbReference type="AlphaFoldDB" id="A0AA39GFZ2"/>
<reference evidence="2" key="1">
    <citation type="submission" date="2022-10" db="EMBL/GenBank/DDBJ databases">
        <title>Determination and structural analysis of whole genome sequence of Sarocladium strictum F4-1.</title>
        <authorList>
            <person name="Hu L."/>
            <person name="Jiang Y."/>
        </authorList>
    </citation>
    <scope>NUCLEOTIDE SEQUENCE</scope>
    <source>
        <strain evidence="2">F4-1</strain>
    </source>
</reference>
<evidence type="ECO:0000313" key="3">
    <source>
        <dbReference type="Proteomes" id="UP001175261"/>
    </source>
</evidence>